<dbReference type="Proteomes" id="UP001168640">
    <property type="component" value="Unassembled WGS sequence"/>
</dbReference>
<organism evidence="2 3">
    <name type="scientific">Marinobacter suaedae</name>
    <dbReference type="NCBI Taxonomy" id="3057675"/>
    <lineage>
        <taxon>Bacteria</taxon>
        <taxon>Pseudomonadati</taxon>
        <taxon>Pseudomonadota</taxon>
        <taxon>Gammaproteobacteria</taxon>
        <taxon>Pseudomonadales</taxon>
        <taxon>Marinobacteraceae</taxon>
        <taxon>Marinobacter</taxon>
    </lineage>
</organism>
<name>A0ABT8W272_9GAMM</name>
<dbReference type="EMBL" id="JAUMIS010000002">
    <property type="protein sequence ID" value="MDO3722353.1"/>
    <property type="molecule type" value="Genomic_DNA"/>
</dbReference>
<protein>
    <submittedName>
        <fullName evidence="2">Uncharacterized protein</fullName>
    </submittedName>
</protein>
<dbReference type="RefSeq" id="WP_302910052.1">
    <property type="nucleotide sequence ID" value="NZ_JAUMIS010000002.1"/>
</dbReference>
<evidence type="ECO:0000256" key="1">
    <source>
        <dbReference type="SAM" id="SignalP"/>
    </source>
</evidence>
<gene>
    <name evidence="2" type="ORF">QVZ43_11525</name>
</gene>
<keyword evidence="1" id="KW-0732">Signal</keyword>
<evidence type="ECO:0000313" key="2">
    <source>
        <dbReference type="EMBL" id="MDO3722353.1"/>
    </source>
</evidence>
<reference evidence="2" key="1">
    <citation type="submission" date="2023-07" db="EMBL/GenBank/DDBJ databases">
        <title>Marinobacter sp. chi1 genome sequencing and assembly.</title>
        <authorList>
            <person name="Park S."/>
        </authorList>
    </citation>
    <scope>NUCLEOTIDE SEQUENCE</scope>
    <source>
        <strain evidence="2">Chi1</strain>
    </source>
</reference>
<feature type="signal peptide" evidence="1">
    <location>
        <begin position="1"/>
        <end position="25"/>
    </location>
</feature>
<feature type="chain" id="PRO_5045330006" evidence="1">
    <location>
        <begin position="26"/>
        <end position="185"/>
    </location>
</feature>
<sequence>MKTIKTPLALAAALVLASMGNVVSAEESAPKQKVVTGEQLATEIRHNVQFLSGKSLLKAKALLEAYGDFAPFGAGLMPDGSVKYVWAIKPGESTEGINPVLVLNAVRTALKTQADNGRILGSAVIYRFAPNAEQQANQINIELEYLSGFARVLGTHYELTEDGYQYTEGAFTPYEPRVFVSGEEG</sequence>
<accession>A0ABT8W272</accession>
<evidence type="ECO:0000313" key="3">
    <source>
        <dbReference type="Proteomes" id="UP001168640"/>
    </source>
</evidence>
<proteinExistence type="predicted"/>
<keyword evidence="3" id="KW-1185">Reference proteome</keyword>
<comment type="caution">
    <text evidence="2">The sequence shown here is derived from an EMBL/GenBank/DDBJ whole genome shotgun (WGS) entry which is preliminary data.</text>
</comment>